<evidence type="ECO:0000313" key="8">
    <source>
        <dbReference type="Proteomes" id="UP000654370"/>
    </source>
</evidence>
<feature type="domain" description="SP-RING-type" evidence="6">
    <location>
        <begin position="208"/>
        <end position="295"/>
    </location>
</feature>
<sequence>MNNRATLDWMRHVDHALGPIKLKSGQTSMHWPFFVGANTFSRLHTNIMPSNPPPTSALLQLLVIRTSTMERNHTSCPSTLSVMLNGVTLKFGAKSHNSGKAKSAHMNFAITGDGVMDISRLIVKGKNVLLVKRDSKAIEDVHMSIETYIVENQENVSARVKEHCIPEKTWKSMLKRLLSTGDTTSAPSPQSKLTGSLVLSRHNNTDDVNDLLAISQSVFRISTRCPITLRVMRQPIRGSDCKHYECFELDSYLLVNRGLAPWKCPHCNNTSTPEKLVYDTFLEKMFATLPSNVAAIEFRKDDTVEDGFSRKVIYDKVMDEPFIKPTKNAQNTNKQTLNTNGSHQPSFTIVEIDD</sequence>
<dbReference type="InterPro" id="IPR013083">
    <property type="entry name" value="Znf_RING/FYVE/PHD"/>
</dbReference>
<dbReference type="GO" id="GO:0008270">
    <property type="term" value="F:zinc ion binding"/>
    <property type="evidence" value="ECO:0007669"/>
    <property type="project" value="UniProtKB-KW"/>
</dbReference>
<dbReference type="GO" id="GO:0000785">
    <property type="term" value="C:chromatin"/>
    <property type="evidence" value="ECO:0007669"/>
    <property type="project" value="TreeGrafter"/>
</dbReference>
<keyword evidence="1" id="KW-0479">Metal-binding</keyword>
<dbReference type="SUPFAM" id="SSF57850">
    <property type="entry name" value="RING/U-box"/>
    <property type="match status" value="1"/>
</dbReference>
<feature type="compositionally biased region" description="Polar residues" evidence="5">
    <location>
        <begin position="327"/>
        <end position="345"/>
    </location>
</feature>
<dbReference type="Proteomes" id="UP000654370">
    <property type="component" value="Unassembled WGS sequence"/>
</dbReference>
<dbReference type="GO" id="GO:0016925">
    <property type="term" value="P:protein sumoylation"/>
    <property type="evidence" value="ECO:0007669"/>
    <property type="project" value="TreeGrafter"/>
</dbReference>
<dbReference type="PANTHER" id="PTHR10782:SF4">
    <property type="entry name" value="TONALLI, ISOFORM E"/>
    <property type="match status" value="1"/>
</dbReference>
<evidence type="ECO:0000256" key="1">
    <source>
        <dbReference type="ARBA" id="ARBA00022723"/>
    </source>
</evidence>
<keyword evidence="3" id="KW-0862">Zinc</keyword>
<evidence type="ECO:0000256" key="4">
    <source>
        <dbReference type="PROSITE-ProRule" id="PRU00452"/>
    </source>
</evidence>
<proteinExistence type="predicted"/>
<accession>A0A8H7U7I4</accession>
<dbReference type="PANTHER" id="PTHR10782">
    <property type="entry name" value="ZINC FINGER MIZ DOMAIN-CONTAINING PROTEIN"/>
    <property type="match status" value="1"/>
</dbReference>
<dbReference type="InterPro" id="IPR004181">
    <property type="entry name" value="Znf_MIZ"/>
</dbReference>
<organism evidence="7 8">
    <name type="scientific">Mortierella isabellina</name>
    <name type="common">Filamentous fungus</name>
    <name type="synonym">Umbelopsis isabellina</name>
    <dbReference type="NCBI Taxonomy" id="91625"/>
    <lineage>
        <taxon>Eukaryota</taxon>
        <taxon>Fungi</taxon>
        <taxon>Fungi incertae sedis</taxon>
        <taxon>Mucoromycota</taxon>
        <taxon>Mucoromycotina</taxon>
        <taxon>Umbelopsidomycetes</taxon>
        <taxon>Umbelopsidales</taxon>
        <taxon>Umbelopsidaceae</taxon>
        <taxon>Umbelopsis</taxon>
    </lineage>
</organism>
<dbReference type="PROSITE" id="PS51044">
    <property type="entry name" value="ZF_SP_RING"/>
    <property type="match status" value="1"/>
</dbReference>
<dbReference type="Gene3D" id="3.30.40.10">
    <property type="entry name" value="Zinc/RING finger domain, C3HC4 (zinc finger)"/>
    <property type="match status" value="1"/>
</dbReference>
<evidence type="ECO:0000259" key="6">
    <source>
        <dbReference type="PROSITE" id="PS51044"/>
    </source>
</evidence>
<dbReference type="AlphaFoldDB" id="A0A8H7U7I4"/>
<keyword evidence="2 4" id="KW-0863">Zinc-finger</keyword>
<reference evidence="7" key="1">
    <citation type="submission" date="2020-12" db="EMBL/GenBank/DDBJ databases">
        <title>Metabolic potential, ecology and presence of endohyphal bacteria is reflected in genomic diversity of Mucoromycotina.</title>
        <authorList>
            <person name="Muszewska A."/>
            <person name="Okrasinska A."/>
            <person name="Steczkiewicz K."/>
            <person name="Drgas O."/>
            <person name="Orlowska M."/>
            <person name="Perlinska-Lenart U."/>
            <person name="Aleksandrzak-Piekarczyk T."/>
            <person name="Szatraj K."/>
            <person name="Zielenkiewicz U."/>
            <person name="Pilsyk S."/>
            <person name="Malc E."/>
            <person name="Mieczkowski P."/>
            <person name="Kruszewska J.S."/>
            <person name="Biernat P."/>
            <person name="Pawlowska J."/>
        </authorList>
    </citation>
    <scope>NUCLEOTIDE SEQUENCE</scope>
    <source>
        <strain evidence="7">WA0000067209</strain>
    </source>
</reference>
<evidence type="ECO:0000313" key="7">
    <source>
        <dbReference type="EMBL" id="KAG2174171.1"/>
    </source>
</evidence>
<name>A0A8H7U7I4_MORIS</name>
<protein>
    <recommendedName>
        <fullName evidence="6">SP-RING-type domain-containing protein</fullName>
    </recommendedName>
</protein>
<dbReference type="EMBL" id="JAEPQZ010000013">
    <property type="protein sequence ID" value="KAG2174171.1"/>
    <property type="molecule type" value="Genomic_DNA"/>
</dbReference>
<dbReference type="GO" id="GO:0061665">
    <property type="term" value="F:SUMO ligase activity"/>
    <property type="evidence" value="ECO:0007669"/>
    <property type="project" value="TreeGrafter"/>
</dbReference>
<evidence type="ECO:0000256" key="3">
    <source>
        <dbReference type="ARBA" id="ARBA00022833"/>
    </source>
</evidence>
<keyword evidence="8" id="KW-1185">Reference proteome</keyword>
<feature type="region of interest" description="Disordered" evidence="5">
    <location>
        <begin position="326"/>
        <end position="345"/>
    </location>
</feature>
<comment type="caution">
    <text evidence="7">The sequence shown here is derived from an EMBL/GenBank/DDBJ whole genome shotgun (WGS) entry which is preliminary data.</text>
</comment>
<evidence type="ECO:0000256" key="5">
    <source>
        <dbReference type="SAM" id="MobiDB-lite"/>
    </source>
</evidence>
<dbReference type="OrthoDB" id="28127at2759"/>
<gene>
    <name evidence="7" type="ORF">INT43_004191</name>
</gene>
<evidence type="ECO:0000256" key="2">
    <source>
        <dbReference type="ARBA" id="ARBA00022771"/>
    </source>
</evidence>
<dbReference type="Pfam" id="PF02891">
    <property type="entry name" value="zf-MIZ"/>
    <property type="match status" value="1"/>
</dbReference>